<comment type="similarity">
    <text evidence="1">Belongs to the AHA1 family.</text>
</comment>
<dbReference type="Gene3D" id="3.30.530.20">
    <property type="match status" value="1"/>
</dbReference>
<name>A0A1I4R4T1_9HYPH</name>
<evidence type="ECO:0000313" key="4">
    <source>
        <dbReference type="Proteomes" id="UP000233491"/>
    </source>
</evidence>
<dbReference type="Pfam" id="PF08327">
    <property type="entry name" value="AHSA1"/>
    <property type="match status" value="1"/>
</dbReference>
<dbReference type="AlphaFoldDB" id="A0A1I4R4T1"/>
<comment type="caution">
    <text evidence="3">The sequence shown here is derived from an EMBL/GenBank/DDBJ whole genome shotgun (WGS) entry which is preliminary data.</text>
</comment>
<dbReference type="CDD" id="cd08891">
    <property type="entry name" value="SRPBCC_CalC"/>
    <property type="match status" value="1"/>
</dbReference>
<evidence type="ECO:0000259" key="2">
    <source>
        <dbReference type="Pfam" id="PF08327"/>
    </source>
</evidence>
<evidence type="ECO:0000256" key="1">
    <source>
        <dbReference type="ARBA" id="ARBA00006817"/>
    </source>
</evidence>
<protein>
    <submittedName>
        <fullName evidence="3">ATPase</fullName>
    </submittedName>
</protein>
<dbReference type="InterPro" id="IPR023393">
    <property type="entry name" value="START-like_dom_sf"/>
</dbReference>
<proteinExistence type="inferred from homology"/>
<dbReference type="RefSeq" id="WP_101287316.1">
    <property type="nucleotide sequence ID" value="NZ_FOUQ01000001.1"/>
</dbReference>
<gene>
    <name evidence="3" type="ORF">CXZ10_02195</name>
</gene>
<sequence length="158" mass="17294">MTKTIVAAPVRRSVTVKVEPARAFQAFVGNIGRWWPKSHAIGGKPLAEAVLEPRVGGRWYEVSEDGSTCDWGKVLAYEPPGRLVLAWQIDADWKFDPDLITEVEVKFIPDGAGTRVELEHRNIERFGAKAAAMAEMIGSDAGGWLMILALYAQDADAA</sequence>
<reference evidence="3 4" key="1">
    <citation type="submission" date="2017-12" db="EMBL/GenBank/DDBJ databases">
        <title>Anaerobic carbon monoxide metabolism by Pleomorphomonas carboxyditropha sp. nov., a new mesophilic hydrogenogenic carboxidotroph.</title>
        <authorList>
            <person name="Esquivel-Elizondo S."/>
            <person name="Krajmalnik-Brown R."/>
        </authorList>
    </citation>
    <scope>NUCLEOTIDE SEQUENCE [LARGE SCALE GENOMIC DNA]</scope>
    <source>
        <strain evidence="3 4">R5-392</strain>
    </source>
</reference>
<evidence type="ECO:0000313" key="3">
    <source>
        <dbReference type="EMBL" id="PKR90221.1"/>
    </source>
</evidence>
<keyword evidence="4" id="KW-1185">Reference proteome</keyword>
<accession>A0A1I4R4T1</accession>
<dbReference type="SUPFAM" id="SSF55961">
    <property type="entry name" value="Bet v1-like"/>
    <property type="match status" value="1"/>
</dbReference>
<dbReference type="OrthoDB" id="793407at2"/>
<organism evidence="3 4">
    <name type="scientific">Pleomorphomonas diazotrophica</name>
    <dbReference type="NCBI Taxonomy" id="1166257"/>
    <lineage>
        <taxon>Bacteria</taxon>
        <taxon>Pseudomonadati</taxon>
        <taxon>Pseudomonadota</taxon>
        <taxon>Alphaproteobacteria</taxon>
        <taxon>Hyphomicrobiales</taxon>
        <taxon>Pleomorphomonadaceae</taxon>
        <taxon>Pleomorphomonas</taxon>
    </lineage>
</organism>
<dbReference type="InterPro" id="IPR013538">
    <property type="entry name" value="ASHA1/2-like_C"/>
</dbReference>
<dbReference type="Proteomes" id="UP000233491">
    <property type="component" value="Unassembled WGS sequence"/>
</dbReference>
<dbReference type="EMBL" id="PJNW01000002">
    <property type="protein sequence ID" value="PKR90221.1"/>
    <property type="molecule type" value="Genomic_DNA"/>
</dbReference>
<feature type="domain" description="Activator of Hsp90 ATPase homologue 1/2-like C-terminal" evidence="2">
    <location>
        <begin position="18"/>
        <end position="135"/>
    </location>
</feature>